<evidence type="ECO:0000313" key="3">
    <source>
        <dbReference type="Proteomes" id="UP000569329"/>
    </source>
</evidence>
<dbReference type="Proteomes" id="UP000569329">
    <property type="component" value="Unassembled WGS sequence"/>
</dbReference>
<dbReference type="InterPro" id="IPR002575">
    <property type="entry name" value="Aminoglycoside_PTrfase"/>
</dbReference>
<dbReference type="Gene3D" id="3.90.1200.10">
    <property type="match status" value="1"/>
</dbReference>
<dbReference type="SUPFAM" id="SSF56112">
    <property type="entry name" value="Protein kinase-like (PK-like)"/>
    <property type="match status" value="1"/>
</dbReference>
<comment type="caution">
    <text evidence="2">The sequence shown here is derived from an EMBL/GenBank/DDBJ whole genome shotgun (WGS) entry which is preliminary data.</text>
</comment>
<reference evidence="2 3" key="1">
    <citation type="submission" date="2020-07" db="EMBL/GenBank/DDBJ databases">
        <title>Sequencing the genomes of 1000 actinobacteria strains.</title>
        <authorList>
            <person name="Klenk H.-P."/>
        </authorList>
    </citation>
    <scope>NUCLEOTIDE SEQUENCE [LARGE SCALE GENOMIC DNA]</scope>
    <source>
        <strain evidence="2 3">DSM 45975</strain>
    </source>
</reference>
<protein>
    <recommendedName>
        <fullName evidence="1">Aminoglycoside phosphotransferase domain-containing protein</fullName>
    </recommendedName>
</protein>
<gene>
    <name evidence="2" type="ORF">FHX42_005219</name>
</gene>
<dbReference type="AlphaFoldDB" id="A0A839E0T6"/>
<keyword evidence="3" id="KW-1185">Reference proteome</keyword>
<evidence type="ECO:0000259" key="1">
    <source>
        <dbReference type="Pfam" id="PF01636"/>
    </source>
</evidence>
<dbReference type="EMBL" id="JACGWZ010000010">
    <property type="protein sequence ID" value="MBA8827812.1"/>
    <property type="molecule type" value="Genomic_DNA"/>
</dbReference>
<accession>A0A839E0T6</accession>
<sequence>MARHTKVLDLREASYEDVVAQMQWRTGVGLDRATVVYGESGATAGFRTTRGTWLRVQHRHCDRTPPWTWTGLEDAARVVGVRKPGWIQAVEWVDVERNVVWRADELELVTAAVVGGLTHRPEDLPDEWWQRLAGSLELLQAYSTDRIALSQAHLSDRIRSVFGDRVDTTVTEWRTAHGDLHWGNVTVDGELLDWEAWGLGPRGLDAACLWGISLTDPLLAERIEREFAAELSTRSGRLCRLMVCATAIRAAQHRADAEAVAAPARDAAETLVAELAEYPAAAR</sequence>
<dbReference type="RefSeq" id="WP_220480882.1">
    <property type="nucleotide sequence ID" value="NZ_JACGWZ010000010.1"/>
</dbReference>
<dbReference type="InterPro" id="IPR011009">
    <property type="entry name" value="Kinase-like_dom_sf"/>
</dbReference>
<name>A0A839E0T6_9PSEU</name>
<organism evidence="2 3">
    <name type="scientific">Halosaccharopolyspora lacisalsi</name>
    <dbReference type="NCBI Taxonomy" id="1000566"/>
    <lineage>
        <taxon>Bacteria</taxon>
        <taxon>Bacillati</taxon>
        <taxon>Actinomycetota</taxon>
        <taxon>Actinomycetes</taxon>
        <taxon>Pseudonocardiales</taxon>
        <taxon>Pseudonocardiaceae</taxon>
        <taxon>Halosaccharopolyspora</taxon>
    </lineage>
</organism>
<feature type="domain" description="Aminoglycoside phosphotransferase" evidence="1">
    <location>
        <begin position="114"/>
        <end position="231"/>
    </location>
</feature>
<dbReference type="Pfam" id="PF01636">
    <property type="entry name" value="APH"/>
    <property type="match status" value="1"/>
</dbReference>
<proteinExistence type="predicted"/>
<evidence type="ECO:0000313" key="2">
    <source>
        <dbReference type="EMBL" id="MBA8827812.1"/>
    </source>
</evidence>